<organism evidence="2 3">
    <name type="scientific">Gigaspora margarita</name>
    <dbReference type="NCBI Taxonomy" id="4874"/>
    <lineage>
        <taxon>Eukaryota</taxon>
        <taxon>Fungi</taxon>
        <taxon>Fungi incertae sedis</taxon>
        <taxon>Mucoromycota</taxon>
        <taxon>Glomeromycotina</taxon>
        <taxon>Glomeromycetes</taxon>
        <taxon>Diversisporales</taxon>
        <taxon>Gigasporaceae</taxon>
        <taxon>Gigaspora</taxon>
    </lineage>
</organism>
<sequence>MAPYKRKDNKKKTPKKNLPQDQYDIQLTVSKKLIHENVNKLLKIIRTLKNENKTLKNKIKEFEERELEHEGEQREDERESEGEQREDECEHEGEQREDE</sequence>
<evidence type="ECO:0000313" key="2">
    <source>
        <dbReference type="EMBL" id="KAF0369174.1"/>
    </source>
</evidence>
<dbReference type="Proteomes" id="UP000439903">
    <property type="component" value="Unassembled WGS sequence"/>
</dbReference>
<evidence type="ECO:0000313" key="3">
    <source>
        <dbReference type="Proteomes" id="UP000439903"/>
    </source>
</evidence>
<protein>
    <submittedName>
        <fullName evidence="2">Uncharacterized protein</fullName>
    </submittedName>
</protein>
<name>A0A8H3WWR7_GIGMA</name>
<comment type="caution">
    <text evidence="2">The sequence shown here is derived from an EMBL/GenBank/DDBJ whole genome shotgun (WGS) entry which is preliminary data.</text>
</comment>
<dbReference type="AlphaFoldDB" id="A0A8H3WWR7"/>
<dbReference type="EMBL" id="WTPW01002726">
    <property type="protein sequence ID" value="KAF0369174.1"/>
    <property type="molecule type" value="Genomic_DNA"/>
</dbReference>
<reference evidence="2 3" key="1">
    <citation type="journal article" date="2019" name="Environ. Microbiol.">
        <title>At the nexus of three kingdoms: the genome of the mycorrhizal fungus Gigaspora margarita provides insights into plant, endobacterial and fungal interactions.</title>
        <authorList>
            <person name="Venice F."/>
            <person name="Ghignone S."/>
            <person name="Salvioli di Fossalunga A."/>
            <person name="Amselem J."/>
            <person name="Novero M."/>
            <person name="Xianan X."/>
            <person name="Sedzielewska Toro K."/>
            <person name="Morin E."/>
            <person name="Lipzen A."/>
            <person name="Grigoriev I.V."/>
            <person name="Henrissat B."/>
            <person name="Martin F.M."/>
            <person name="Bonfante P."/>
        </authorList>
    </citation>
    <scope>NUCLEOTIDE SEQUENCE [LARGE SCALE GENOMIC DNA]</scope>
    <source>
        <strain evidence="2 3">BEG34</strain>
    </source>
</reference>
<gene>
    <name evidence="2" type="ORF">F8M41_013442</name>
</gene>
<proteinExistence type="predicted"/>
<evidence type="ECO:0000256" key="1">
    <source>
        <dbReference type="SAM" id="MobiDB-lite"/>
    </source>
</evidence>
<keyword evidence="3" id="KW-1185">Reference proteome</keyword>
<accession>A0A8H3WWR7</accession>
<feature type="compositionally biased region" description="Basic and acidic residues" evidence="1">
    <location>
        <begin position="53"/>
        <end position="83"/>
    </location>
</feature>
<feature type="compositionally biased region" description="Acidic residues" evidence="1">
    <location>
        <begin position="84"/>
        <end position="99"/>
    </location>
</feature>
<feature type="region of interest" description="Disordered" evidence="1">
    <location>
        <begin position="1"/>
        <end position="21"/>
    </location>
</feature>
<feature type="region of interest" description="Disordered" evidence="1">
    <location>
        <begin position="53"/>
        <end position="99"/>
    </location>
</feature>